<reference evidence="10" key="1">
    <citation type="submission" date="2020-10" db="EMBL/GenBank/DDBJ databases">
        <authorList>
            <person name="Gilroy R."/>
        </authorList>
    </citation>
    <scope>NUCLEOTIDE SEQUENCE</scope>
    <source>
        <strain evidence="10">13766</strain>
    </source>
</reference>
<feature type="transmembrane region" description="Helical" evidence="8">
    <location>
        <begin position="269"/>
        <end position="289"/>
    </location>
</feature>
<dbReference type="Gene3D" id="1.10.3720.10">
    <property type="entry name" value="MetI-like"/>
    <property type="match status" value="1"/>
</dbReference>
<dbReference type="Proteomes" id="UP000824140">
    <property type="component" value="Unassembled WGS sequence"/>
</dbReference>
<dbReference type="InterPro" id="IPR000515">
    <property type="entry name" value="MetI-like"/>
</dbReference>
<keyword evidence="5 8" id="KW-0812">Transmembrane</keyword>
<accession>A0A9D1G1E4</accession>
<dbReference type="SUPFAM" id="SSF161098">
    <property type="entry name" value="MetI-like"/>
    <property type="match status" value="1"/>
</dbReference>
<evidence type="ECO:0000256" key="6">
    <source>
        <dbReference type="ARBA" id="ARBA00022989"/>
    </source>
</evidence>
<dbReference type="CDD" id="cd06261">
    <property type="entry name" value="TM_PBP2"/>
    <property type="match status" value="1"/>
</dbReference>
<name>A0A9D1G1E4_9FIRM</name>
<dbReference type="GO" id="GO:0055085">
    <property type="term" value="P:transmembrane transport"/>
    <property type="evidence" value="ECO:0007669"/>
    <property type="project" value="InterPro"/>
</dbReference>
<keyword evidence="7 8" id="KW-0472">Membrane</keyword>
<dbReference type="AlphaFoldDB" id="A0A9D1G1E4"/>
<dbReference type="Pfam" id="PF00528">
    <property type="entry name" value="BPD_transp_1"/>
    <property type="match status" value="1"/>
</dbReference>
<keyword evidence="4" id="KW-1003">Cell membrane</keyword>
<dbReference type="GO" id="GO:0005886">
    <property type="term" value="C:plasma membrane"/>
    <property type="evidence" value="ECO:0007669"/>
    <property type="project" value="UniProtKB-SubCell"/>
</dbReference>
<feature type="transmembrane region" description="Helical" evidence="8">
    <location>
        <begin position="169"/>
        <end position="190"/>
    </location>
</feature>
<proteinExistence type="inferred from homology"/>
<comment type="caution">
    <text evidence="10">The sequence shown here is derived from an EMBL/GenBank/DDBJ whole genome shotgun (WGS) entry which is preliminary data.</text>
</comment>
<comment type="similarity">
    <text evidence="2">Belongs to the binding-protein-dependent transport system permease family. CysTW subfamily.</text>
</comment>
<evidence type="ECO:0000256" key="7">
    <source>
        <dbReference type="ARBA" id="ARBA00023136"/>
    </source>
</evidence>
<keyword evidence="3 8" id="KW-0813">Transport</keyword>
<dbReference type="PANTHER" id="PTHR42929">
    <property type="entry name" value="INNER MEMBRANE ABC TRANSPORTER PERMEASE PROTEIN YDCU-RELATED-RELATED"/>
    <property type="match status" value="1"/>
</dbReference>
<feature type="transmembrane region" description="Helical" evidence="8">
    <location>
        <begin position="31"/>
        <end position="52"/>
    </location>
</feature>
<evidence type="ECO:0000256" key="4">
    <source>
        <dbReference type="ARBA" id="ARBA00022475"/>
    </source>
</evidence>
<feature type="transmembrane region" description="Helical" evidence="8">
    <location>
        <begin position="211"/>
        <end position="232"/>
    </location>
</feature>
<keyword evidence="6 8" id="KW-1133">Transmembrane helix</keyword>
<feature type="domain" description="ABC transmembrane type-1" evidence="9">
    <location>
        <begin position="82"/>
        <end position="288"/>
    </location>
</feature>
<feature type="transmembrane region" description="Helical" evidence="8">
    <location>
        <begin position="113"/>
        <end position="132"/>
    </location>
</feature>
<dbReference type="PROSITE" id="PS50928">
    <property type="entry name" value="ABC_TM1"/>
    <property type="match status" value="1"/>
</dbReference>
<comment type="subcellular location">
    <subcellularLocation>
        <location evidence="1 8">Cell membrane</location>
        <topology evidence="1 8">Multi-pass membrane protein</topology>
    </subcellularLocation>
</comment>
<evidence type="ECO:0000256" key="3">
    <source>
        <dbReference type="ARBA" id="ARBA00022448"/>
    </source>
</evidence>
<dbReference type="InterPro" id="IPR035906">
    <property type="entry name" value="MetI-like_sf"/>
</dbReference>
<evidence type="ECO:0000256" key="2">
    <source>
        <dbReference type="ARBA" id="ARBA00007069"/>
    </source>
</evidence>
<dbReference type="EMBL" id="DVJN01000135">
    <property type="protein sequence ID" value="HIS92715.1"/>
    <property type="molecule type" value="Genomic_DNA"/>
</dbReference>
<organism evidence="10 11">
    <name type="scientific">Candidatus Alectryocaccomicrobium excrementavium</name>
    <dbReference type="NCBI Taxonomy" id="2840668"/>
    <lineage>
        <taxon>Bacteria</taxon>
        <taxon>Bacillati</taxon>
        <taxon>Bacillota</taxon>
        <taxon>Clostridia</taxon>
        <taxon>Candidatus Alectryocaccomicrobium</taxon>
    </lineage>
</organism>
<evidence type="ECO:0000313" key="11">
    <source>
        <dbReference type="Proteomes" id="UP000824140"/>
    </source>
</evidence>
<evidence type="ECO:0000313" key="10">
    <source>
        <dbReference type="EMBL" id="HIS92715.1"/>
    </source>
</evidence>
<evidence type="ECO:0000259" key="9">
    <source>
        <dbReference type="PROSITE" id="PS50928"/>
    </source>
</evidence>
<evidence type="ECO:0000256" key="5">
    <source>
        <dbReference type="ARBA" id="ARBA00022692"/>
    </source>
</evidence>
<dbReference type="PANTHER" id="PTHR42929:SF1">
    <property type="entry name" value="INNER MEMBRANE ABC TRANSPORTER PERMEASE PROTEIN YDCU-RELATED"/>
    <property type="match status" value="1"/>
</dbReference>
<gene>
    <name evidence="10" type="ORF">IAA84_06815</name>
</gene>
<reference evidence="10" key="2">
    <citation type="journal article" date="2021" name="PeerJ">
        <title>Extensive microbial diversity within the chicken gut microbiome revealed by metagenomics and culture.</title>
        <authorList>
            <person name="Gilroy R."/>
            <person name="Ravi A."/>
            <person name="Getino M."/>
            <person name="Pursley I."/>
            <person name="Horton D.L."/>
            <person name="Alikhan N.F."/>
            <person name="Baker D."/>
            <person name="Gharbi K."/>
            <person name="Hall N."/>
            <person name="Watson M."/>
            <person name="Adriaenssens E.M."/>
            <person name="Foster-Nyarko E."/>
            <person name="Jarju S."/>
            <person name="Secka A."/>
            <person name="Antonio M."/>
            <person name="Oren A."/>
            <person name="Chaudhuri R.R."/>
            <person name="La Ragione R."/>
            <person name="Hildebrand F."/>
            <person name="Pallen M.J."/>
        </authorList>
    </citation>
    <scope>NUCLEOTIDE SEQUENCE</scope>
    <source>
        <strain evidence="10">13766</strain>
    </source>
</reference>
<evidence type="ECO:0000256" key="8">
    <source>
        <dbReference type="RuleBase" id="RU363032"/>
    </source>
</evidence>
<sequence>MGRARGFARAGGERMSARKMGRAALWMRAPMLLWAIAFVGVSLGYVLVISFLTRDTEGYGVVARFTLDNYGRLLSPNYLKVFWQSVKLAFHTTAICLLIGYPFGYLMARASAFWRSILMLLVIVPFWTNALVRIYGWKILLMANGPINNFLMAIGLADAPLKLLNTYGAVLLGMVYALIPFMILPVYTSVEKLDWSVVEAGRDLGAGRVRAFFTVTLPLTAPGVMAGCVLVFVPSMGLFFISDLLGGATEVLAGSLIRDQLLKSRDWPFAAALSMVLLVITCALLWVYARLGGKSSDMTIF</sequence>
<feature type="transmembrane region" description="Helical" evidence="8">
    <location>
        <begin position="88"/>
        <end position="107"/>
    </location>
</feature>
<evidence type="ECO:0000256" key="1">
    <source>
        <dbReference type="ARBA" id="ARBA00004651"/>
    </source>
</evidence>
<protein>
    <submittedName>
        <fullName evidence="10">ABC transporter permease</fullName>
    </submittedName>
</protein>